<dbReference type="AlphaFoldDB" id="A0A150X5J1"/>
<accession>A0A150X5J1</accession>
<comment type="caution">
    <text evidence="1">The sequence shown here is derived from an EMBL/GenBank/DDBJ whole genome shotgun (WGS) entry which is preliminary data.</text>
</comment>
<name>A0A150X5J1_9BACT</name>
<evidence type="ECO:0008006" key="3">
    <source>
        <dbReference type="Google" id="ProtNLM"/>
    </source>
</evidence>
<evidence type="ECO:0000313" key="1">
    <source>
        <dbReference type="EMBL" id="KYG73980.1"/>
    </source>
</evidence>
<protein>
    <recommendedName>
        <fullName evidence="3">DUF2911 domain-containing protein</fullName>
    </recommendedName>
</protein>
<organism evidence="1 2">
    <name type="scientific">Roseivirga spongicola</name>
    <dbReference type="NCBI Taxonomy" id="333140"/>
    <lineage>
        <taxon>Bacteria</taxon>
        <taxon>Pseudomonadati</taxon>
        <taxon>Bacteroidota</taxon>
        <taxon>Cytophagia</taxon>
        <taxon>Cytophagales</taxon>
        <taxon>Roseivirgaceae</taxon>
        <taxon>Roseivirga</taxon>
    </lineage>
</organism>
<keyword evidence="2" id="KW-1185">Reference proteome</keyword>
<dbReference type="Pfam" id="PF11138">
    <property type="entry name" value="DUF2911"/>
    <property type="match status" value="1"/>
</dbReference>
<sequence length="262" mass="29378">MAQLRVPNVSPYAAVKQSIGMSTIEVNYFRPSARGRKVFGEGGIVPFGEAWRAGANSATKIILSDDFNVRNKVLAKGEYALLAIPLSDRWELQFYPYDSQNGLSYVTKSPVLTVLADVNETVGFKETFSISLENVMLNTANLVLHWGNLQATLPMEVEIDTRVMSQIERVMKGPSNNDYFQAALFMHERGIDLKKALEYIQKVTSNKTALFFQVHREALILSDLGRAEEAIVAAQRSMKLSDEAGNQDFVRLNQRLIEKLKN</sequence>
<evidence type="ECO:0000313" key="2">
    <source>
        <dbReference type="Proteomes" id="UP000075606"/>
    </source>
</evidence>
<dbReference type="Proteomes" id="UP000075606">
    <property type="component" value="Unassembled WGS sequence"/>
</dbReference>
<dbReference type="EMBL" id="LRPC01000028">
    <property type="protein sequence ID" value="KYG73980.1"/>
    <property type="molecule type" value="Genomic_DNA"/>
</dbReference>
<reference evidence="1 2" key="1">
    <citation type="submission" date="2016-01" db="EMBL/GenBank/DDBJ databases">
        <title>Genome sequencing of Roseivirga spongicola UST030701-084.</title>
        <authorList>
            <person name="Selvaratnam C."/>
            <person name="Thevarajoo S."/>
            <person name="Goh K.M."/>
            <person name="Ee R."/>
            <person name="Chan K.-G."/>
            <person name="Chong C.S."/>
        </authorList>
    </citation>
    <scope>NUCLEOTIDE SEQUENCE [LARGE SCALE GENOMIC DNA]</scope>
    <source>
        <strain evidence="1 2">UST030701-084</strain>
    </source>
</reference>
<dbReference type="InterPro" id="IPR021314">
    <property type="entry name" value="DUF2911"/>
</dbReference>
<proteinExistence type="predicted"/>
<dbReference type="STRING" id="333140.AWW68_15055"/>
<gene>
    <name evidence="1" type="ORF">AWW68_15055</name>
</gene>